<dbReference type="Gene3D" id="2.40.30.170">
    <property type="match status" value="1"/>
</dbReference>
<keyword evidence="6" id="KW-1185">Reference proteome</keyword>
<dbReference type="PANTHER" id="PTHR32347:SF23">
    <property type="entry name" value="BLL5650 PROTEIN"/>
    <property type="match status" value="1"/>
</dbReference>
<protein>
    <submittedName>
        <fullName evidence="5">Efflux RND transporter periplasmic adaptor subunit</fullName>
    </submittedName>
</protein>
<reference evidence="5" key="1">
    <citation type="submission" date="2020-11" db="EMBL/GenBank/DDBJ databases">
        <title>Halonatronomonas betainensis gen. nov., sp. nov. a novel haloalkaliphilic representative of the family Halanaerobiacae capable of betaine degradation.</title>
        <authorList>
            <person name="Boltyanskaya Y."/>
            <person name="Kevbrin V."/>
            <person name="Detkova E."/>
            <person name="Grouzdev D.S."/>
            <person name="Koziaeva V."/>
            <person name="Zhilina T."/>
        </authorList>
    </citation>
    <scope>NUCLEOTIDE SEQUENCE</scope>
    <source>
        <strain evidence="5">Z-7014</strain>
    </source>
</reference>
<dbReference type="AlphaFoldDB" id="A0A931ATD4"/>
<sequence>MSKKKVGIILIIILLFAGGFFVVRNRFENRMEGVNHVEAETILVSRGDINRTITASGTLAPLRDRSQSFSQGGTVEEVFVEIGDSVSAGDELIKLKSSQQELNLIQARTAYQSARINGTETEINERRTQLEIAEEELEDRTMKAGISGEVVQLELEAGDEARSGETAVRILDETGYLVDLNIDEGDSRLVAVDQIAEIEIPAIPDRIYEGVVTQVKRVTEVVNNVVVVPAEVRINGNSSDFRPGYSVDVEIIVESVADAIRVPVTAIYSDGEESFAVLVDDEGRAEPVPVEAGLSDGLQVEIISGLEKDDRILVNAFQYSQRAGRDDSLGVQFGPPGGR</sequence>
<dbReference type="EMBL" id="JADPIE010000007">
    <property type="protein sequence ID" value="MBF8437809.1"/>
    <property type="molecule type" value="Genomic_DNA"/>
</dbReference>
<dbReference type="GO" id="GO:0030313">
    <property type="term" value="C:cell envelope"/>
    <property type="evidence" value="ECO:0007669"/>
    <property type="project" value="UniProtKB-SubCell"/>
</dbReference>
<keyword evidence="2" id="KW-0175">Coiled coil</keyword>
<dbReference type="InterPro" id="IPR058627">
    <property type="entry name" value="MdtA-like_C"/>
</dbReference>
<dbReference type="RefSeq" id="WP_270454832.1">
    <property type="nucleotide sequence ID" value="NZ_JADPIE010000007.1"/>
</dbReference>
<name>A0A931ATD4_9FIRM</name>
<dbReference type="Proteomes" id="UP000621436">
    <property type="component" value="Unassembled WGS sequence"/>
</dbReference>
<comment type="subcellular location">
    <subcellularLocation>
        <location evidence="1">Cell envelope</location>
    </subcellularLocation>
</comment>
<dbReference type="PANTHER" id="PTHR32347">
    <property type="entry name" value="EFFLUX SYSTEM COMPONENT YKNX-RELATED"/>
    <property type="match status" value="1"/>
</dbReference>
<keyword evidence="3" id="KW-0812">Transmembrane</keyword>
<feature type="transmembrane region" description="Helical" evidence="3">
    <location>
        <begin position="6"/>
        <end position="23"/>
    </location>
</feature>
<dbReference type="Gene3D" id="2.40.420.20">
    <property type="match status" value="1"/>
</dbReference>
<evidence type="ECO:0000313" key="6">
    <source>
        <dbReference type="Proteomes" id="UP000621436"/>
    </source>
</evidence>
<comment type="caution">
    <text evidence="5">The sequence shown here is derived from an EMBL/GenBank/DDBJ whole genome shotgun (WGS) entry which is preliminary data.</text>
</comment>
<gene>
    <name evidence="5" type="ORF">I0Q91_11995</name>
</gene>
<accession>A0A931ATD4</accession>
<dbReference type="SUPFAM" id="SSF111369">
    <property type="entry name" value="HlyD-like secretion proteins"/>
    <property type="match status" value="1"/>
</dbReference>
<evidence type="ECO:0000259" key="4">
    <source>
        <dbReference type="Pfam" id="PF25967"/>
    </source>
</evidence>
<evidence type="ECO:0000256" key="2">
    <source>
        <dbReference type="ARBA" id="ARBA00023054"/>
    </source>
</evidence>
<organism evidence="5 6">
    <name type="scientific">Halonatronomonas betaini</name>
    <dbReference type="NCBI Taxonomy" id="2778430"/>
    <lineage>
        <taxon>Bacteria</taxon>
        <taxon>Bacillati</taxon>
        <taxon>Bacillota</taxon>
        <taxon>Clostridia</taxon>
        <taxon>Halanaerobiales</taxon>
        <taxon>Halarsenatibacteraceae</taxon>
        <taxon>Halonatronomonas</taxon>
    </lineage>
</organism>
<proteinExistence type="predicted"/>
<evidence type="ECO:0000256" key="3">
    <source>
        <dbReference type="SAM" id="Phobius"/>
    </source>
</evidence>
<feature type="domain" description="Multidrug resistance protein MdtA-like C-terminal permuted SH3" evidence="4">
    <location>
        <begin position="258"/>
        <end position="318"/>
    </location>
</feature>
<evidence type="ECO:0000313" key="5">
    <source>
        <dbReference type="EMBL" id="MBF8437809.1"/>
    </source>
</evidence>
<evidence type="ECO:0000256" key="1">
    <source>
        <dbReference type="ARBA" id="ARBA00004196"/>
    </source>
</evidence>
<keyword evidence="3" id="KW-0472">Membrane</keyword>
<dbReference type="InterPro" id="IPR050465">
    <property type="entry name" value="UPF0194_transport"/>
</dbReference>
<dbReference type="Gene3D" id="2.40.50.100">
    <property type="match status" value="1"/>
</dbReference>
<dbReference type="Pfam" id="PF25967">
    <property type="entry name" value="RND-MFP_C"/>
    <property type="match status" value="1"/>
</dbReference>
<keyword evidence="3" id="KW-1133">Transmembrane helix</keyword>